<evidence type="ECO:0000256" key="8">
    <source>
        <dbReference type="ARBA" id="ARBA00023163"/>
    </source>
</evidence>
<keyword evidence="7 11" id="KW-0238">DNA-binding</keyword>
<dbReference type="Gene3D" id="1.10.10.1330">
    <property type="entry name" value="RNA polymerase sigma-54 factor, core-binding domain"/>
    <property type="match status" value="1"/>
</dbReference>
<dbReference type="AlphaFoldDB" id="A0A395WBG4"/>
<keyword evidence="5" id="KW-0805">Transcription regulation</keyword>
<dbReference type="GO" id="GO:0003677">
    <property type="term" value="F:DNA binding"/>
    <property type="evidence" value="ECO:0007669"/>
    <property type="project" value="UniProtKB-KW"/>
</dbReference>
<dbReference type="Pfam" id="PF04552">
    <property type="entry name" value="Sigma54_DBD"/>
    <property type="match status" value="1"/>
</dbReference>
<keyword evidence="2" id="KW-0240">DNA-directed RNA polymerase</keyword>
<gene>
    <name evidence="11" type="ORF">DWW32_01035</name>
</gene>
<dbReference type="InterPro" id="IPR038709">
    <property type="entry name" value="RpoN_core-bd_sf"/>
</dbReference>
<evidence type="ECO:0000259" key="9">
    <source>
        <dbReference type="Pfam" id="PF04552"/>
    </source>
</evidence>
<comment type="similarity">
    <text evidence="1">Belongs to the sigma-54 factor family.</text>
</comment>
<dbReference type="PROSITE" id="PS50044">
    <property type="entry name" value="SIGMA54_3"/>
    <property type="match status" value="1"/>
</dbReference>
<evidence type="ECO:0000313" key="12">
    <source>
        <dbReference type="Proteomes" id="UP000265489"/>
    </source>
</evidence>
<dbReference type="InterPro" id="IPR000394">
    <property type="entry name" value="RNA_pol_sigma_54"/>
</dbReference>
<organism evidence="11 12">
    <name type="scientific">Holdemanella biformis</name>
    <dbReference type="NCBI Taxonomy" id="1735"/>
    <lineage>
        <taxon>Bacteria</taxon>
        <taxon>Bacillati</taxon>
        <taxon>Bacillota</taxon>
        <taxon>Erysipelotrichia</taxon>
        <taxon>Erysipelotrichales</taxon>
        <taxon>Erysipelotrichaceae</taxon>
        <taxon>Holdemanella</taxon>
    </lineage>
</organism>
<evidence type="ECO:0000256" key="2">
    <source>
        <dbReference type="ARBA" id="ARBA00022478"/>
    </source>
</evidence>
<proteinExistence type="inferred from homology"/>
<evidence type="ECO:0000256" key="6">
    <source>
        <dbReference type="ARBA" id="ARBA00023082"/>
    </source>
</evidence>
<evidence type="ECO:0000256" key="3">
    <source>
        <dbReference type="ARBA" id="ARBA00022679"/>
    </source>
</evidence>
<dbReference type="GO" id="GO:0000428">
    <property type="term" value="C:DNA-directed RNA polymerase complex"/>
    <property type="evidence" value="ECO:0007669"/>
    <property type="project" value="UniProtKB-KW"/>
</dbReference>
<dbReference type="PANTHER" id="PTHR32248:SF4">
    <property type="entry name" value="RNA POLYMERASE SIGMA-54 FACTOR"/>
    <property type="match status" value="1"/>
</dbReference>
<dbReference type="GO" id="GO:0006352">
    <property type="term" value="P:DNA-templated transcription initiation"/>
    <property type="evidence" value="ECO:0007669"/>
    <property type="project" value="InterPro"/>
</dbReference>
<evidence type="ECO:0000256" key="4">
    <source>
        <dbReference type="ARBA" id="ARBA00022695"/>
    </source>
</evidence>
<dbReference type="PIRSF" id="PIRSF000774">
    <property type="entry name" value="RpoN"/>
    <property type="match status" value="1"/>
</dbReference>
<keyword evidence="6" id="KW-0731">Sigma factor</keyword>
<dbReference type="InterPro" id="IPR010982">
    <property type="entry name" value="Lambda_DNA-bd_dom_sf"/>
</dbReference>
<sequence length="406" mass="47430">MKQDLIYTHTYKQTLHMTTSLKSHLEILNKDRQTLSDLLYNVSQNNPFLEYTLSQDIQQYLEAGISNKPSLKDELYLQLHTSTKKYNEPIANYIIESLDSHGFFDQDIQTVLSDLKCTKAQFEETLSFIQTFEPIGVAAKNSIDSLMIQLKTKNYTVAYTILKNYSKELEEKDFYTISESLDIPYEAVFDELAHMQECNPFPCSEYDTENTTNLALPEFTIEIDEDQLKIIPKEMGNLTIHSEEVKLSKEAKKYLNEAKFYIDSINRRNKTILLLANILITHQKNYFLFQDDLKECTLKEIAEESGYSISTVSRTLSNKYYEFNDHMYPVKDLFISKTHKGSSKDSIQKAIQLLIETEDTENPLQDEEIVEELKNMELYASRRTISKYRKELNIPNSKQRKKARLY</sequence>
<dbReference type="InterPro" id="IPR007634">
    <property type="entry name" value="RNA_pol_sigma_54_DNA-bd"/>
</dbReference>
<dbReference type="GO" id="GO:0016779">
    <property type="term" value="F:nucleotidyltransferase activity"/>
    <property type="evidence" value="ECO:0007669"/>
    <property type="project" value="UniProtKB-KW"/>
</dbReference>
<evidence type="ECO:0000259" key="10">
    <source>
        <dbReference type="Pfam" id="PF04963"/>
    </source>
</evidence>
<name>A0A395WBG4_9FIRM</name>
<dbReference type="InterPro" id="IPR007046">
    <property type="entry name" value="RNA_pol_sigma_54_core-bd"/>
</dbReference>
<dbReference type="Gene3D" id="1.10.10.60">
    <property type="entry name" value="Homeodomain-like"/>
    <property type="match status" value="1"/>
</dbReference>
<keyword evidence="4" id="KW-0548">Nucleotidyltransferase</keyword>
<dbReference type="EMBL" id="QRYQ01000001">
    <property type="protein sequence ID" value="RGU94129.1"/>
    <property type="molecule type" value="Genomic_DNA"/>
</dbReference>
<dbReference type="RefSeq" id="WP_118324399.1">
    <property type="nucleotide sequence ID" value="NZ_QRYH01000005.1"/>
</dbReference>
<protein>
    <submittedName>
        <fullName evidence="11">LacI family DNA-binding transcriptional regulator</fullName>
    </submittedName>
</protein>
<dbReference type="GO" id="GO:0001216">
    <property type="term" value="F:DNA-binding transcription activator activity"/>
    <property type="evidence" value="ECO:0007669"/>
    <property type="project" value="InterPro"/>
</dbReference>
<feature type="domain" description="RNA polymerase sigma factor 54 DNA-binding" evidence="9">
    <location>
        <begin position="249"/>
        <end position="402"/>
    </location>
</feature>
<evidence type="ECO:0000256" key="1">
    <source>
        <dbReference type="ARBA" id="ARBA00008798"/>
    </source>
</evidence>
<evidence type="ECO:0000256" key="5">
    <source>
        <dbReference type="ARBA" id="ARBA00023015"/>
    </source>
</evidence>
<comment type="caution">
    <text evidence="11">The sequence shown here is derived from an EMBL/GenBank/DDBJ whole genome shotgun (WGS) entry which is preliminary data.</text>
</comment>
<evidence type="ECO:0000313" key="11">
    <source>
        <dbReference type="EMBL" id="RGU94129.1"/>
    </source>
</evidence>
<reference evidence="11 12" key="1">
    <citation type="submission" date="2018-08" db="EMBL/GenBank/DDBJ databases">
        <title>A genome reference for cultivated species of the human gut microbiota.</title>
        <authorList>
            <person name="Zou Y."/>
            <person name="Xue W."/>
            <person name="Luo G."/>
        </authorList>
    </citation>
    <scope>NUCLEOTIDE SEQUENCE [LARGE SCALE GENOMIC DNA]</scope>
    <source>
        <strain evidence="11 12">AF15-20</strain>
    </source>
</reference>
<accession>A0A395WBG4</accession>
<evidence type="ECO:0000256" key="7">
    <source>
        <dbReference type="ARBA" id="ARBA00023125"/>
    </source>
</evidence>
<dbReference type="Proteomes" id="UP000265489">
    <property type="component" value="Unassembled WGS sequence"/>
</dbReference>
<feature type="domain" description="RNA polymerase sigma factor 54 core-binding" evidence="10">
    <location>
        <begin position="62"/>
        <end position="234"/>
    </location>
</feature>
<dbReference type="Pfam" id="PF04963">
    <property type="entry name" value="Sigma54_CBD"/>
    <property type="match status" value="1"/>
</dbReference>
<dbReference type="PANTHER" id="PTHR32248">
    <property type="entry name" value="RNA POLYMERASE SIGMA-54 FACTOR"/>
    <property type="match status" value="1"/>
</dbReference>
<dbReference type="Pfam" id="PF00309">
    <property type="entry name" value="Sigma54_AID"/>
    <property type="match status" value="1"/>
</dbReference>
<dbReference type="GO" id="GO:0016987">
    <property type="term" value="F:sigma factor activity"/>
    <property type="evidence" value="ECO:0007669"/>
    <property type="project" value="UniProtKB-KW"/>
</dbReference>
<dbReference type="Gene3D" id="1.10.260.40">
    <property type="entry name" value="lambda repressor-like DNA-binding domains"/>
    <property type="match status" value="1"/>
</dbReference>
<dbReference type="GeneID" id="66579168"/>
<keyword evidence="3" id="KW-0808">Transferase</keyword>
<dbReference type="PRINTS" id="PR00045">
    <property type="entry name" value="SIGMA54FCT"/>
</dbReference>
<keyword evidence="8" id="KW-0804">Transcription</keyword>